<proteinExistence type="predicted"/>
<keyword evidence="2" id="KW-0472">Membrane</keyword>
<feature type="transmembrane region" description="Helical" evidence="2">
    <location>
        <begin position="155"/>
        <end position="174"/>
    </location>
</feature>
<dbReference type="Proteomes" id="UP000007993">
    <property type="component" value="Unassembled WGS sequence"/>
</dbReference>
<keyword evidence="2" id="KW-1133">Transmembrane helix</keyword>
<reference evidence="3 4" key="1">
    <citation type="journal article" date="2013" name="Mar. Genomics">
        <title>Expression of sulfatases in Rhodopirellula baltica and the diversity of sulfatases in the genus Rhodopirellula.</title>
        <authorList>
            <person name="Wegner C.E."/>
            <person name="Richter-Heitmann T."/>
            <person name="Klindworth A."/>
            <person name="Klockow C."/>
            <person name="Richter M."/>
            <person name="Achstetter T."/>
            <person name="Glockner F.O."/>
            <person name="Harder J."/>
        </authorList>
    </citation>
    <scope>NUCLEOTIDE SEQUENCE [LARGE SCALE GENOMIC DNA]</scope>
    <source>
        <strain evidence="3 4">SH28</strain>
    </source>
</reference>
<comment type="caution">
    <text evidence="3">The sequence shown here is derived from an EMBL/GenBank/DDBJ whole genome shotgun (WGS) entry which is preliminary data.</text>
</comment>
<feature type="transmembrane region" description="Helical" evidence="2">
    <location>
        <begin position="224"/>
        <end position="244"/>
    </location>
</feature>
<dbReference type="RefSeq" id="WP_007331494.1">
    <property type="nucleotide sequence ID" value="NZ_AMCW01000040.1"/>
</dbReference>
<accession>K5CG11</accession>
<evidence type="ECO:0000313" key="4">
    <source>
        <dbReference type="Proteomes" id="UP000007993"/>
    </source>
</evidence>
<feature type="region of interest" description="Disordered" evidence="1">
    <location>
        <begin position="1"/>
        <end position="34"/>
    </location>
</feature>
<evidence type="ECO:0000313" key="3">
    <source>
        <dbReference type="EMBL" id="EKK02925.1"/>
    </source>
</evidence>
<gene>
    <name evidence="3" type="ORF">RBSH_01618</name>
</gene>
<feature type="transmembrane region" description="Helical" evidence="2">
    <location>
        <begin position="311"/>
        <end position="332"/>
    </location>
</feature>
<organism evidence="3 4">
    <name type="scientific">Rhodopirellula baltica SH28</name>
    <dbReference type="NCBI Taxonomy" id="993517"/>
    <lineage>
        <taxon>Bacteria</taxon>
        <taxon>Pseudomonadati</taxon>
        <taxon>Planctomycetota</taxon>
        <taxon>Planctomycetia</taxon>
        <taxon>Pirellulales</taxon>
        <taxon>Pirellulaceae</taxon>
        <taxon>Rhodopirellula</taxon>
    </lineage>
</organism>
<dbReference type="EMBL" id="AMCW01000040">
    <property type="protein sequence ID" value="EKK02925.1"/>
    <property type="molecule type" value="Genomic_DNA"/>
</dbReference>
<dbReference type="PATRIC" id="fig|993517.3.peg.1763"/>
<evidence type="ECO:0000256" key="2">
    <source>
        <dbReference type="SAM" id="Phobius"/>
    </source>
</evidence>
<dbReference type="AlphaFoldDB" id="K5CG11"/>
<sequence length="431" mass="47276">MNEERYGAGTNGHTQNPFDGAERQPDPFENLLTGSQVPSTLFEVDSDGCYRISDELEAVRLSDPIAATVPLKQIENLAIAPDAEERVERLAESIADRPRSGLIASMDKADEYLVMKGTQTVEEQSRVKAERDALPYDVMNHNPALGVKSMTVVEIAGYVVAGVFFLGMAIWTAGADLTLLYSNLSVAYPIESGEIDYAAMHGSDAASSDTEPPEETPIYKDPNAWKSVSGIAVLFVFCAILDPLKHLPLSSHRSFPKGLRPKLRWLFTPTGLRVVVLLVLIVASVAFNLMIGFELDQDITNPDAKPPIPSVVSISLMAFALAFAVYAFLHWLDEIYQRLKGVEWCENPKRILLDIRSNLLADQVESIANVLGCFAGLRADHNEARKEFVGHCIAELSGIQTKQREQQEHVNAVAEEAAAAARVRAFHASNN</sequence>
<evidence type="ECO:0000256" key="1">
    <source>
        <dbReference type="SAM" id="MobiDB-lite"/>
    </source>
</evidence>
<protein>
    <submittedName>
        <fullName evidence="3">Uncharacterized protein</fullName>
    </submittedName>
</protein>
<feature type="transmembrane region" description="Helical" evidence="2">
    <location>
        <begin position="265"/>
        <end position="291"/>
    </location>
</feature>
<name>K5CG11_RHOBT</name>
<keyword evidence="2" id="KW-0812">Transmembrane</keyword>